<evidence type="ECO:0000256" key="6">
    <source>
        <dbReference type="SAM" id="Phobius"/>
    </source>
</evidence>
<dbReference type="Gene3D" id="1.10.110.10">
    <property type="entry name" value="Plant lipid-transfer and hydrophobic proteins"/>
    <property type="match status" value="1"/>
</dbReference>
<evidence type="ECO:0000256" key="3">
    <source>
        <dbReference type="ARBA" id="ARBA00023157"/>
    </source>
</evidence>
<keyword evidence="4" id="KW-0325">Glycoprotein</keyword>
<organism evidence="9 10">
    <name type="scientific">Ceratopteris richardii</name>
    <name type="common">Triangle waterfern</name>
    <dbReference type="NCBI Taxonomy" id="49495"/>
    <lineage>
        <taxon>Eukaryota</taxon>
        <taxon>Viridiplantae</taxon>
        <taxon>Streptophyta</taxon>
        <taxon>Embryophyta</taxon>
        <taxon>Tracheophyta</taxon>
        <taxon>Polypodiopsida</taxon>
        <taxon>Polypodiidae</taxon>
        <taxon>Polypodiales</taxon>
        <taxon>Pteridineae</taxon>
        <taxon>Pteridaceae</taxon>
        <taxon>Parkerioideae</taxon>
        <taxon>Ceratopteris</taxon>
    </lineage>
</organism>
<sequence>MELMRVVQLLCSTIAVFMLACASISEVVEAAADIGSCPDALTKLLPCLPYSQGKTDVPTKDCCTNLEDVHVHKPQCLCALIAASANGTQGLPPMNTTLALQLGPACKVGTKPSTCPDLLGLAPSDPLVKIFTGAQSNAPTSGTSPPTAPSSNLSASPKNSSTKNFSITVLLRSLILTAMILLIVSLGI</sequence>
<evidence type="ECO:0000256" key="1">
    <source>
        <dbReference type="ARBA" id="ARBA00009748"/>
    </source>
</evidence>
<keyword evidence="6" id="KW-1133">Transmembrane helix</keyword>
<keyword evidence="10" id="KW-1185">Reference proteome</keyword>
<dbReference type="Proteomes" id="UP000825935">
    <property type="component" value="Chromosome 1"/>
</dbReference>
<keyword evidence="6" id="KW-0472">Membrane</keyword>
<dbReference type="AlphaFoldDB" id="A0A8T2VLD4"/>
<proteinExistence type="inferred from homology"/>
<reference evidence="9" key="1">
    <citation type="submission" date="2021-08" db="EMBL/GenBank/DDBJ databases">
        <title>WGS assembly of Ceratopteris richardii.</title>
        <authorList>
            <person name="Marchant D.B."/>
            <person name="Chen G."/>
            <person name="Jenkins J."/>
            <person name="Shu S."/>
            <person name="Leebens-Mack J."/>
            <person name="Grimwood J."/>
            <person name="Schmutz J."/>
            <person name="Soltis P."/>
            <person name="Soltis D."/>
            <person name="Chen Z.-H."/>
        </authorList>
    </citation>
    <scope>NUCLEOTIDE SEQUENCE</scope>
    <source>
        <strain evidence="9">Whitten #5841</strain>
        <tissue evidence="9">Leaf</tissue>
    </source>
</reference>
<dbReference type="OMA" id="DCCANLK"/>
<evidence type="ECO:0000313" key="9">
    <source>
        <dbReference type="EMBL" id="KAH7446924.1"/>
    </source>
</evidence>
<evidence type="ECO:0000259" key="8">
    <source>
        <dbReference type="Pfam" id="PF14368"/>
    </source>
</evidence>
<name>A0A8T2VLD4_CERRI</name>
<dbReference type="InterPro" id="IPR016140">
    <property type="entry name" value="Bifunc_inhib/LTP/seed_store"/>
</dbReference>
<evidence type="ECO:0000256" key="2">
    <source>
        <dbReference type="ARBA" id="ARBA00022729"/>
    </source>
</evidence>
<dbReference type="InterPro" id="IPR036312">
    <property type="entry name" value="Bifun_inhib/LTP/seed_sf"/>
</dbReference>
<dbReference type="Pfam" id="PF14368">
    <property type="entry name" value="LTP_2"/>
    <property type="match status" value="1"/>
</dbReference>
<dbReference type="PANTHER" id="PTHR33044">
    <property type="entry name" value="BIFUNCTIONAL INHIBITOR/LIPID-TRANSFER PROTEIN/SEED STORAGE 2S ALBUMIN SUPERFAMILY PROTEIN-RELATED"/>
    <property type="match status" value="1"/>
</dbReference>
<evidence type="ECO:0000256" key="7">
    <source>
        <dbReference type="SAM" id="SignalP"/>
    </source>
</evidence>
<evidence type="ECO:0000256" key="5">
    <source>
        <dbReference type="SAM" id="MobiDB-lite"/>
    </source>
</evidence>
<feature type="transmembrane region" description="Helical" evidence="6">
    <location>
        <begin position="165"/>
        <end position="186"/>
    </location>
</feature>
<protein>
    <recommendedName>
        <fullName evidence="8">Bifunctional inhibitor/plant lipid transfer protein/seed storage helical domain-containing protein</fullName>
    </recommendedName>
</protein>
<dbReference type="OrthoDB" id="911994at2759"/>
<dbReference type="CDD" id="cd00010">
    <property type="entry name" value="AAI_LTSS"/>
    <property type="match status" value="1"/>
</dbReference>
<keyword evidence="2 7" id="KW-0732">Signal</keyword>
<dbReference type="EMBL" id="CM035406">
    <property type="protein sequence ID" value="KAH7446923.1"/>
    <property type="molecule type" value="Genomic_DNA"/>
</dbReference>
<dbReference type="PROSITE" id="PS51257">
    <property type="entry name" value="PROKAR_LIPOPROTEIN"/>
    <property type="match status" value="1"/>
</dbReference>
<gene>
    <name evidence="9" type="ORF">KP509_01G082200</name>
</gene>
<evidence type="ECO:0000256" key="4">
    <source>
        <dbReference type="ARBA" id="ARBA00023180"/>
    </source>
</evidence>
<dbReference type="SUPFAM" id="SSF47699">
    <property type="entry name" value="Bifunctional inhibitor/lipid-transfer protein/seed storage 2S albumin"/>
    <property type="match status" value="1"/>
</dbReference>
<evidence type="ECO:0000313" key="10">
    <source>
        <dbReference type="Proteomes" id="UP000825935"/>
    </source>
</evidence>
<feature type="domain" description="Bifunctional inhibitor/plant lipid transfer protein/seed storage helical" evidence="8">
    <location>
        <begin position="25"/>
        <end position="115"/>
    </location>
</feature>
<keyword evidence="6" id="KW-0812">Transmembrane</keyword>
<feature type="signal peptide" evidence="7">
    <location>
        <begin position="1"/>
        <end position="30"/>
    </location>
</feature>
<feature type="compositionally biased region" description="Low complexity" evidence="5">
    <location>
        <begin position="136"/>
        <end position="161"/>
    </location>
</feature>
<dbReference type="InterPro" id="IPR043325">
    <property type="entry name" value="LTSS"/>
</dbReference>
<keyword evidence="3" id="KW-1015">Disulfide bond</keyword>
<comment type="caution">
    <text evidence="9">The sequence shown here is derived from an EMBL/GenBank/DDBJ whole genome shotgun (WGS) entry which is preliminary data.</text>
</comment>
<dbReference type="EMBL" id="CM035406">
    <property type="protein sequence ID" value="KAH7446924.1"/>
    <property type="molecule type" value="Genomic_DNA"/>
</dbReference>
<accession>A0A8T2VLD4</accession>
<comment type="similarity">
    <text evidence="1">Belongs to the plant LTP family.</text>
</comment>
<feature type="region of interest" description="Disordered" evidence="5">
    <location>
        <begin position="134"/>
        <end position="161"/>
    </location>
</feature>
<feature type="chain" id="PRO_5036435760" description="Bifunctional inhibitor/plant lipid transfer protein/seed storage helical domain-containing protein" evidence="7">
    <location>
        <begin position="31"/>
        <end position="188"/>
    </location>
</feature>